<evidence type="ECO:0000256" key="1">
    <source>
        <dbReference type="SAM" id="MobiDB-lite"/>
    </source>
</evidence>
<organism evidence="3 4">
    <name type="scientific">Bombardia bombarda</name>
    <dbReference type="NCBI Taxonomy" id="252184"/>
    <lineage>
        <taxon>Eukaryota</taxon>
        <taxon>Fungi</taxon>
        <taxon>Dikarya</taxon>
        <taxon>Ascomycota</taxon>
        <taxon>Pezizomycotina</taxon>
        <taxon>Sordariomycetes</taxon>
        <taxon>Sordariomycetidae</taxon>
        <taxon>Sordariales</taxon>
        <taxon>Lasiosphaeriaceae</taxon>
        <taxon>Bombardia</taxon>
    </lineage>
</organism>
<dbReference type="Pfam" id="PF24852">
    <property type="entry name" value="DUF7726"/>
    <property type="match status" value="2"/>
</dbReference>
<feature type="domain" description="DUF7726" evidence="2">
    <location>
        <begin position="199"/>
        <end position="282"/>
    </location>
</feature>
<accession>A0AA39X004</accession>
<comment type="caution">
    <text evidence="3">The sequence shown here is derived from an EMBL/GenBank/DDBJ whole genome shotgun (WGS) entry which is preliminary data.</text>
</comment>
<dbReference type="EMBL" id="JAULSR010000003">
    <property type="protein sequence ID" value="KAK0624774.1"/>
    <property type="molecule type" value="Genomic_DNA"/>
</dbReference>
<feature type="compositionally biased region" description="Low complexity" evidence="1">
    <location>
        <begin position="1"/>
        <end position="23"/>
    </location>
</feature>
<reference evidence="3" key="1">
    <citation type="submission" date="2023-06" db="EMBL/GenBank/DDBJ databases">
        <title>Genome-scale phylogeny and comparative genomics of the fungal order Sordariales.</title>
        <authorList>
            <consortium name="Lawrence Berkeley National Laboratory"/>
            <person name="Hensen N."/>
            <person name="Bonometti L."/>
            <person name="Westerberg I."/>
            <person name="Brannstrom I.O."/>
            <person name="Guillou S."/>
            <person name="Cros-Aarteil S."/>
            <person name="Calhoun S."/>
            <person name="Haridas S."/>
            <person name="Kuo A."/>
            <person name="Mondo S."/>
            <person name="Pangilinan J."/>
            <person name="Riley R."/>
            <person name="LaButti K."/>
            <person name="Andreopoulos B."/>
            <person name="Lipzen A."/>
            <person name="Chen C."/>
            <person name="Yanf M."/>
            <person name="Daum C."/>
            <person name="Ng V."/>
            <person name="Clum A."/>
            <person name="Steindorff A."/>
            <person name="Ohm R."/>
            <person name="Martin F."/>
            <person name="Silar P."/>
            <person name="Natvig D."/>
            <person name="Lalanne C."/>
            <person name="Gautier V."/>
            <person name="Ament-velasquez S.L."/>
            <person name="Kruys A."/>
            <person name="Hutchinson M.I."/>
            <person name="Powell A.J."/>
            <person name="Barry K."/>
            <person name="Miller A.N."/>
            <person name="Grigoriev I.V."/>
            <person name="Debuchy R."/>
            <person name="Gladieux P."/>
            <person name="Thoren M.H."/>
            <person name="Johannesson H."/>
        </authorList>
    </citation>
    <scope>NUCLEOTIDE SEQUENCE</scope>
    <source>
        <strain evidence="3">SMH3391-2</strain>
    </source>
</reference>
<evidence type="ECO:0000259" key="2">
    <source>
        <dbReference type="Pfam" id="PF24852"/>
    </source>
</evidence>
<gene>
    <name evidence="3" type="ORF">B0T17DRAFT_531014</name>
</gene>
<proteinExistence type="predicted"/>
<keyword evidence="4" id="KW-1185">Reference proteome</keyword>
<dbReference type="Proteomes" id="UP001174934">
    <property type="component" value="Unassembled WGS sequence"/>
</dbReference>
<dbReference type="InterPro" id="IPR010982">
    <property type="entry name" value="Lambda_DNA-bd_dom_sf"/>
</dbReference>
<dbReference type="PANTHER" id="PTHR42339">
    <property type="entry name" value="HISTONE H1"/>
    <property type="match status" value="1"/>
</dbReference>
<evidence type="ECO:0000313" key="4">
    <source>
        <dbReference type="Proteomes" id="UP001174934"/>
    </source>
</evidence>
<dbReference type="AlphaFoldDB" id="A0AA39X004"/>
<feature type="region of interest" description="Disordered" evidence="1">
    <location>
        <begin position="1"/>
        <end position="36"/>
    </location>
</feature>
<dbReference type="PANTHER" id="PTHR42339:SF1">
    <property type="entry name" value="HISTONE H1"/>
    <property type="match status" value="1"/>
</dbReference>
<protein>
    <recommendedName>
        <fullName evidence="2">DUF7726 domain-containing protein</fullName>
    </recommendedName>
</protein>
<feature type="domain" description="DUF7726" evidence="2">
    <location>
        <begin position="61"/>
        <end position="132"/>
    </location>
</feature>
<name>A0AA39X004_9PEZI</name>
<dbReference type="InterPro" id="IPR056143">
    <property type="entry name" value="DUF7726"/>
</dbReference>
<dbReference type="Gene3D" id="1.10.260.40">
    <property type="entry name" value="lambda repressor-like DNA-binding domains"/>
    <property type="match status" value="1"/>
</dbReference>
<evidence type="ECO:0000313" key="3">
    <source>
        <dbReference type="EMBL" id="KAK0624774.1"/>
    </source>
</evidence>
<sequence length="332" mass="35973">MATAAAAHAASLAASKPKPATAASRKRKSTEAHASAANPYPYPYPYGNISLEEDINLNNVPMTENCDQIRRKINRFIDAGAATKTAFARNIGVSAKSLSGFLGEHGAYKGSNYAAYQAAWEYFKKREIVGLKMPTKKLKPNVPVAAAQAESAESTTAASTEAATTAATKKAAKTGAPAFNSAGVDISDIHLPGEETDRVPVYDSCDEVRRKINAHLKKPGVTQAQFCRDILAQLHAATKPKNIQSSQLARFRGMKGANSGATSSVYYGAYVFFEKVRVKEGKAKTKHRSDMEELWKGTGMDREHDGRTTGFWCMANERPVMDQYGKLSTVRI</sequence>
<dbReference type="GO" id="GO:0003677">
    <property type="term" value="F:DNA binding"/>
    <property type="evidence" value="ECO:0007669"/>
    <property type="project" value="InterPro"/>
</dbReference>